<dbReference type="Pfam" id="PF03446">
    <property type="entry name" value="NAD_binding_2"/>
    <property type="match status" value="1"/>
</dbReference>
<evidence type="ECO:0000256" key="2">
    <source>
        <dbReference type="ARBA" id="ARBA00023027"/>
    </source>
</evidence>
<accession>A0ABV8P0Y4</accession>
<dbReference type="RefSeq" id="WP_217965411.1">
    <property type="nucleotide sequence ID" value="NZ_JAHTBN010000006.1"/>
</dbReference>
<dbReference type="InterPro" id="IPR006115">
    <property type="entry name" value="6PGDH_NADP-bd"/>
</dbReference>
<protein>
    <submittedName>
        <fullName evidence="5">NAD(P)-dependent oxidoreductase</fullName>
        <ecNumber evidence="5">1.1.-.-</ecNumber>
    </submittedName>
</protein>
<name>A0ABV8P0Y4_9BURK</name>
<keyword evidence="1 5" id="KW-0560">Oxidoreductase</keyword>
<keyword evidence="6" id="KW-1185">Reference proteome</keyword>
<keyword evidence="2" id="KW-0520">NAD</keyword>
<dbReference type="EC" id="1.1.-.-" evidence="5"/>
<gene>
    <name evidence="5" type="ORF">ACFOY1_18005</name>
</gene>
<reference evidence="6" key="1">
    <citation type="journal article" date="2019" name="Int. J. Syst. Evol. Microbiol.">
        <title>The Global Catalogue of Microorganisms (GCM) 10K type strain sequencing project: providing services to taxonomists for standard genome sequencing and annotation.</title>
        <authorList>
            <consortium name="The Broad Institute Genomics Platform"/>
            <consortium name="The Broad Institute Genome Sequencing Center for Infectious Disease"/>
            <person name="Wu L."/>
            <person name="Ma J."/>
        </authorList>
    </citation>
    <scope>NUCLEOTIDE SEQUENCE [LARGE SCALE GENOMIC DNA]</scope>
    <source>
        <strain evidence="6">LMG 24813</strain>
    </source>
</reference>
<feature type="domain" description="3-hydroxyisobutyrate dehydrogenase-like NAD-binding" evidence="4">
    <location>
        <begin position="163"/>
        <end position="274"/>
    </location>
</feature>
<dbReference type="PIRSF" id="PIRSF000103">
    <property type="entry name" value="HIBADH"/>
    <property type="match status" value="1"/>
</dbReference>
<evidence type="ECO:0000313" key="5">
    <source>
        <dbReference type="EMBL" id="MFC4202850.1"/>
    </source>
</evidence>
<feature type="domain" description="6-phosphogluconate dehydrogenase NADP-binding" evidence="3">
    <location>
        <begin position="2"/>
        <end position="140"/>
    </location>
</feature>
<dbReference type="EMBL" id="JBHSBV010000007">
    <property type="protein sequence ID" value="MFC4202850.1"/>
    <property type="molecule type" value="Genomic_DNA"/>
</dbReference>
<sequence>MIGLIGIGMMGRGIGHSLLRSGHPLSVLGNKRREAVEELLARGAIEAVSPAAMVSRVEAIILCLPSEAAVREVLFGPSGISSTARPGLLVLECSTLTPTTGRDLAEQLARIGVDFVDAPLTGGPTEAMQGRLNALVGGDGIPPAVDSILATFCKQTFRFAGAGNGYGAKLISNFLAFNNLVAIAEAMTTAQKAGMDIDTLLAAIEGAGGQNRCLTGLGPWLTGNGQSRSRVKLEIAAKDVSYYCLLAQELGTLGPVAEQVRNRLRQGVADGLGSELTPQYISHVAAAAGVRLPVSP</sequence>
<dbReference type="PANTHER" id="PTHR43060">
    <property type="entry name" value="3-HYDROXYISOBUTYRATE DEHYDROGENASE-LIKE 1, MITOCHONDRIAL-RELATED"/>
    <property type="match status" value="1"/>
</dbReference>
<comment type="caution">
    <text evidence="5">The sequence shown here is derived from an EMBL/GenBank/DDBJ whole genome shotgun (WGS) entry which is preliminary data.</text>
</comment>
<evidence type="ECO:0000256" key="1">
    <source>
        <dbReference type="ARBA" id="ARBA00023002"/>
    </source>
</evidence>
<dbReference type="InterPro" id="IPR029154">
    <property type="entry name" value="HIBADH-like_NADP-bd"/>
</dbReference>
<dbReference type="Pfam" id="PF14833">
    <property type="entry name" value="NAD_binding_11"/>
    <property type="match status" value="1"/>
</dbReference>
<evidence type="ECO:0000313" key="6">
    <source>
        <dbReference type="Proteomes" id="UP001595848"/>
    </source>
</evidence>
<dbReference type="PANTHER" id="PTHR43060:SF14">
    <property type="entry name" value="DEHYDROGENASE-LIKE PROTEIN"/>
    <property type="match status" value="1"/>
</dbReference>
<organism evidence="5 6">
    <name type="scientific">Candidimonas humi</name>
    <dbReference type="NCBI Taxonomy" id="683355"/>
    <lineage>
        <taxon>Bacteria</taxon>
        <taxon>Pseudomonadati</taxon>
        <taxon>Pseudomonadota</taxon>
        <taxon>Betaproteobacteria</taxon>
        <taxon>Burkholderiales</taxon>
        <taxon>Alcaligenaceae</taxon>
        <taxon>Candidimonas</taxon>
    </lineage>
</organism>
<dbReference type="Proteomes" id="UP001595848">
    <property type="component" value="Unassembled WGS sequence"/>
</dbReference>
<proteinExistence type="predicted"/>
<evidence type="ECO:0000259" key="3">
    <source>
        <dbReference type="Pfam" id="PF03446"/>
    </source>
</evidence>
<dbReference type="InterPro" id="IPR015815">
    <property type="entry name" value="HIBADH-related"/>
</dbReference>
<dbReference type="GO" id="GO:0016491">
    <property type="term" value="F:oxidoreductase activity"/>
    <property type="evidence" value="ECO:0007669"/>
    <property type="project" value="UniProtKB-KW"/>
</dbReference>
<evidence type="ECO:0000259" key="4">
    <source>
        <dbReference type="Pfam" id="PF14833"/>
    </source>
</evidence>